<evidence type="ECO:0000259" key="6">
    <source>
        <dbReference type="Pfam" id="PF08479"/>
    </source>
</evidence>
<evidence type="ECO:0000256" key="3">
    <source>
        <dbReference type="ARBA" id="ARBA00023237"/>
    </source>
</evidence>
<evidence type="ECO:0000256" key="4">
    <source>
        <dbReference type="SAM" id="Coils"/>
    </source>
</evidence>
<dbReference type="InterPro" id="IPR013686">
    <property type="entry name" value="Polypept-transport_assoc_ShlB"/>
</dbReference>
<dbReference type="Proteomes" id="UP000004160">
    <property type="component" value="Unassembled WGS sequence"/>
</dbReference>
<sequence>MSKKDYKKNFKKREEDFNKLKLEKAEISVNEIKFHISQINLEDEENLLNEIEKENILGKYIDKDLGSTDITNLVTDLTNRLIAKGYITSVATISEDNDLSTKTLNLKVVPGRIEKITVNEDKGFDNLKKSFLVSTKKGKVLNIRDLDTTTENFNYLESNNMTMEIVPSEIPNYSIIKIKNEMKNKFTVSALTNNYGEDKQNAIWRGGVSINIDSPLGIGDRLYFSYMTVHKKKPLKKIYKKLRMKLQI</sequence>
<evidence type="ECO:0000256" key="1">
    <source>
        <dbReference type="ARBA" id="ARBA00022452"/>
    </source>
</evidence>
<dbReference type="PANTHER" id="PTHR34597:SF3">
    <property type="entry name" value="OUTER MEMBRANE TRANSPORTER CDIB"/>
    <property type="match status" value="1"/>
</dbReference>
<dbReference type="GO" id="GO:0046819">
    <property type="term" value="P:protein secretion by the type V secretion system"/>
    <property type="evidence" value="ECO:0007669"/>
    <property type="project" value="TreeGrafter"/>
</dbReference>
<dbReference type="HOGENOM" id="CLU_097869_0_0_0"/>
<keyword evidence="4" id="KW-0175">Coiled coil</keyword>
<keyword evidence="3" id="KW-0998">Cell outer membrane</keyword>
<comment type="caution">
    <text evidence="8">The sequence shown here is derived from an EMBL/GenBank/DDBJ whole genome shotgun (WGS) entry which is preliminary data.</text>
</comment>
<dbReference type="Gene3D" id="3.10.20.310">
    <property type="entry name" value="membrane protein fhac"/>
    <property type="match status" value="1"/>
</dbReference>
<dbReference type="PATRIC" id="fig|457403.8.peg.1589"/>
<evidence type="ECO:0000256" key="2">
    <source>
        <dbReference type="ARBA" id="ARBA00022692"/>
    </source>
</evidence>
<keyword evidence="1" id="KW-0472">Membrane</keyword>
<dbReference type="InterPro" id="IPR051544">
    <property type="entry name" value="TPS_OM_transporter"/>
</dbReference>
<feature type="domain" description="Polypeptide-transport-associated ShlB-type" evidence="6">
    <location>
        <begin position="34"/>
        <end position="111"/>
    </location>
</feature>
<gene>
    <name evidence="8" type="ORF">HMPREF0401_01574</name>
</gene>
<proteinExistence type="predicted"/>
<evidence type="ECO:0000313" key="9">
    <source>
        <dbReference type="Proteomes" id="UP000004160"/>
    </source>
</evidence>
<name>F7L153_9FUSO</name>
<dbReference type="EMBL" id="ACUO01000021">
    <property type="protein sequence ID" value="EGN66717.1"/>
    <property type="molecule type" value="Genomic_DNA"/>
</dbReference>
<dbReference type="GO" id="GO:0098046">
    <property type="term" value="C:type V protein secretion system complex"/>
    <property type="evidence" value="ECO:0007669"/>
    <property type="project" value="TreeGrafter"/>
</dbReference>
<evidence type="ECO:0000259" key="7">
    <source>
        <dbReference type="Pfam" id="PF17287"/>
    </source>
</evidence>
<keyword evidence="1" id="KW-1134">Transmembrane beta strand</keyword>
<dbReference type="Gene3D" id="2.40.160.50">
    <property type="entry name" value="membrane protein fhac: a member of the omp85/tpsb transporter family"/>
    <property type="match status" value="1"/>
</dbReference>
<dbReference type="AlphaFoldDB" id="F7L153"/>
<dbReference type="PANTHER" id="PTHR34597">
    <property type="entry name" value="SLR1661 PROTEIN"/>
    <property type="match status" value="1"/>
</dbReference>
<accession>F7L153</accession>
<keyword evidence="2" id="KW-0812">Transmembrane</keyword>
<dbReference type="Pfam" id="PF03865">
    <property type="entry name" value="ShlB"/>
    <property type="match status" value="1"/>
</dbReference>
<reference evidence="8" key="1">
    <citation type="submission" date="2011-05" db="EMBL/GenBank/DDBJ databases">
        <title>The Genome Sequence of Fusobacterium sp. 11_3_2.</title>
        <authorList>
            <consortium name="The Broad Institute Genome Sequencing Platform"/>
            <person name="Earl A."/>
            <person name="Ward D."/>
            <person name="Feldgarden M."/>
            <person name="Gevers D."/>
            <person name="Sibley C.D."/>
            <person name="White A.P."/>
            <person name="Crowley S."/>
            <person name="Surette M."/>
            <person name="Strauss J.C."/>
            <person name="Ambrose C.E."/>
            <person name="Allen-Vercoe E."/>
            <person name="Young S.K."/>
            <person name="Zeng Q."/>
            <person name="Gargeya S."/>
            <person name="Fitzgerald M."/>
            <person name="Haas B."/>
            <person name="Abouelleil A."/>
            <person name="Alvarado L."/>
            <person name="Arachchi H.M."/>
            <person name="Berlin A."/>
            <person name="Brown A."/>
            <person name="Chapman S.B."/>
            <person name="Chen Z."/>
            <person name="Dunbar C."/>
            <person name="Freedman E."/>
            <person name="Gearin G."/>
            <person name="Gellesch M."/>
            <person name="Goldberg J."/>
            <person name="Griggs A."/>
            <person name="Gujja S."/>
            <person name="Heiman D."/>
            <person name="Howarth C."/>
            <person name="Larson L."/>
            <person name="Lui A."/>
            <person name="MacDonald P.J.P."/>
            <person name="Mehta T."/>
            <person name="Montmayeur A."/>
            <person name="Murphy C."/>
            <person name="Neiman D."/>
            <person name="Pearson M."/>
            <person name="Priest M."/>
            <person name="Roberts A."/>
            <person name="Saif S."/>
            <person name="Shea T."/>
            <person name="Shenoy N."/>
            <person name="Sisk P."/>
            <person name="Stolte C."/>
            <person name="Sykes S."/>
            <person name="Wortman J."/>
            <person name="Nusbaum C."/>
            <person name="Birren B."/>
        </authorList>
    </citation>
    <scope>NUCLEOTIDE SEQUENCE [LARGE SCALE GENOMIC DNA]</scope>
    <source>
        <strain evidence="8">11_3_2</strain>
    </source>
</reference>
<feature type="domain" description="ShlB POTRA" evidence="7">
    <location>
        <begin position="112"/>
        <end position="167"/>
    </location>
</feature>
<evidence type="ECO:0000313" key="8">
    <source>
        <dbReference type="EMBL" id="EGN66717.1"/>
    </source>
</evidence>
<feature type="coiled-coil region" evidence="4">
    <location>
        <begin position="3"/>
        <end position="54"/>
    </location>
</feature>
<dbReference type="InterPro" id="IPR005565">
    <property type="entry name" value="Hemolysn_activator_HlyB_C"/>
</dbReference>
<organism evidence="8 9">
    <name type="scientific">Fusobacterium animalis 11_3_2</name>
    <dbReference type="NCBI Taxonomy" id="457403"/>
    <lineage>
        <taxon>Bacteria</taxon>
        <taxon>Fusobacteriati</taxon>
        <taxon>Fusobacteriota</taxon>
        <taxon>Fusobacteriia</taxon>
        <taxon>Fusobacteriales</taxon>
        <taxon>Fusobacteriaceae</taxon>
        <taxon>Fusobacterium</taxon>
    </lineage>
</organism>
<evidence type="ECO:0000259" key="5">
    <source>
        <dbReference type="Pfam" id="PF03865"/>
    </source>
</evidence>
<dbReference type="Pfam" id="PF17287">
    <property type="entry name" value="POTRA_3"/>
    <property type="match status" value="1"/>
</dbReference>
<keyword evidence="9" id="KW-1185">Reference proteome</keyword>
<dbReference type="Pfam" id="PF08479">
    <property type="entry name" value="POTRA_2"/>
    <property type="match status" value="1"/>
</dbReference>
<dbReference type="GO" id="GO:0008320">
    <property type="term" value="F:protein transmembrane transporter activity"/>
    <property type="evidence" value="ECO:0007669"/>
    <property type="project" value="TreeGrafter"/>
</dbReference>
<feature type="domain" description="Haemolysin activator HlyB C-terminal" evidence="5">
    <location>
        <begin position="173"/>
        <end position="232"/>
    </location>
</feature>
<protein>
    <submittedName>
        <fullName evidence="8">Hemolysin activator protein</fullName>
    </submittedName>
</protein>
<dbReference type="InterPro" id="IPR035251">
    <property type="entry name" value="ShlB_POTRA"/>
</dbReference>